<organism evidence="2 3">
    <name type="scientific">Fuscibacter oryzae</name>
    <dbReference type="NCBI Taxonomy" id="2803939"/>
    <lineage>
        <taxon>Bacteria</taxon>
        <taxon>Pseudomonadati</taxon>
        <taxon>Pseudomonadota</taxon>
        <taxon>Alphaproteobacteria</taxon>
        <taxon>Rhodobacterales</taxon>
        <taxon>Paracoccaceae</taxon>
        <taxon>Fuscibacter</taxon>
    </lineage>
</organism>
<name>A0A8J7SW23_9RHOB</name>
<accession>A0A8J7SW23</accession>
<evidence type="ECO:0000313" key="3">
    <source>
        <dbReference type="Proteomes" id="UP000619033"/>
    </source>
</evidence>
<keyword evidence="3" id="KW-1185">Reference proteome</keyword>
<dbReference type="Proteomes" id="UP000619033">
    <property type="component" value="Unassembled WGS sequence"/>
</dbReference>
<sequence>MFQNLDPARMQACVAHRWSPGIGDPTLAGWLTVVAYALCCLLAWRVVGRLGRGRARLFWVLVMLAMGFLAVNKQLDLQSLLTSVARCVAQAQGWYAERRTTQKEFIEGLVAAIVVALLLALYLMRRHLRQNGLAILGLVLVGGFVAIRAVSFHHFDSFLKGQFHSVRFNVILENSGLVLIALNALFLLRNRPGR</sequence>
<evidence type="ECO:0000256" key="1">
    <source>
        <dbReference type="SAM" id="Phobius"/>
    </source>
</evidence>
<proteinExistence type="predicted"/>
<keyword evidence="1" id="KW-0472">Membrane</keyword>
<reference evidence="2" key="1">
    <citation type="submission" date="2021-01" db="EMBL/GenBank/DDBJ databases">
        <title>Genome seq and assembly of Tabrizicola sp. KVB23.</title>
        <authorList>
            <person name="Chhetri G."/>
        </authorList>
    </citation>
    <scope>NUCLEOTIDE SEQUENCE</scope>
    <source>
        <strain evidence="2">KVB23</strain>
    </source>
</reference>
<feature type="transmembrane region" description="Helical" evidence="1">
    <location>
        <begin position="105"/>
        <end position="124"/>
    </location>
</feature>
<evidence type="ECO:0000313" key="2">
    <source>
        <dbReference type="EMBL" id="MBL4930122.1"/>
    </source>
</evidence>
<keyword evidence="1" id="KW-1133">Transmembrane helix</keyword>
<protein>
    <submittedName>
        <fullName evidence="2">Uncharacterized protein</fullName>
    </submittedName>
</protein>
<gene>
    <name evidence="2" type="ORF">JI744_18640</name>
</gene>
<dbReference type="RefSeq" id="WP_202662691.1">
    <property type="nucleotide sequence ID" value="NZ_JAESVP010000015.1"/>
</dbReference>
<feature type="transmembrane region" description="Helical" evidence="1">
    <location>
        <begin position="27"/>
        <end position="47"/>
    </location>
</feature>
<keyword evidence="1" id="KW-0812">Transmembrane</keyword>
<feature type="transmembrane region" description="Helical" evidence="1">
    <location>
        <begin position="54"/>
        <end position="71"/>
    </location>
</feature>
<feature type="transmembrane region" description="Helical" evidence="1">
    <location>
        <begin position="170"/>
        <end position="188"/>
    </location>
</feature>
<dbReference type="AlphaFoldDB" id="A0A8J7SW23"/>
<comment type="caution">
    <text evidence="2">The sequence shown here is derived from an EMBL/GenBank/DDBJ whole genome shotgun (WGS) entry which is preliminary data.</text>
</comment>
<dbReference type="EMBL" id="JAESVP010000015">
    <property type="protein sequence ID" value="MBL4930122.1"/>
    <property type="molecule type" value="Genomic_DNA"/>
</dbReference>
<feature type="transmembrane region" description="Helical" evidence="1">
    <location>
        <begin position="131"/>
        <end position="150"/>
    </location>
</feature>